<dbReference type="SUPFAM" id="SSF50978">
    <property type="entry name" value="WD40 repeat-like"/>
    <property type="match status" value="1"/>
</dbReference>
<feature type="compositionally biased region" description="Acidic residues" evidence="1">
    <location>
        <begin position="596"/>
        <end position="605"/>
    </location>
</feature>
<dbReference type="InterPro" id="IPR046351">
    <property type="entry name" value="UTP4"/>
</dbReference>
<feature type="compositionally biased region" description="Basic and acidic residues" evidence="1">
    <location>
        <begin position="635"/>
        <end position="647"/>
    </location>
</feature>
<dbReference type="OrthoDB" id="8883818at2759"/>
<dbReference type="SUPFAM" id="SSF51004">
    <property type="entry name" value="C-terminal (heme d1) domain of cytochrome cd1-nitrite reductase"/>
    <property type="match status" value="1"/>
</dbReference>
<dbReference type="EMBL" id="KQ030513">
    <property type="protein sequence ID" value="KJZ76172.1"/>
    <property type="molecule type" value="Genomic_DNA"/>
</dbReference>
<keyword evidence="3" id="KW-1185">Reference proteome</keyword>
<dbReference type="InterPro" id="IPR011048">
    <property type="entry name" value="Haem_d1_sf"/>
</dbReference>
<dbReference type="Proteomes" id="UP000054481">
    <property type="component" value="Unassembled WGS sequence"/>
</dbReference>
<dbReference type="GO" id="GO:0034455">
    <property type="term" value="C:t-UTP complex"/>
    <property type="evidence" value="ECO:0007669"/>
    <property type="project" value="TreeGrafter"/>
</dbReference>
<evidence type="ECO:0000313" key="3">
    <source>
        <dbReference type="Proteomes" id="UP000054481"/>
    </source>
</evidence>
<protein>
    <submittedName>
        <fullName evidence="2">Uncharacterized protein</fullName>
    </submittedName>
</protein>
<dbReference type="InterPro" id="IPR001680">
    <property type="entry name" value="WD40_rpt"/>
</dbReference>
<evidence type="ECO:0000256" key="1">
    <source>
        <dbReference type="SAM" id="MobiDB-lite"/>
    </source>
</evidence>
<feature type="region of interest" description="Disordered" evidence="1">
    <location>
        <begin position="575"/>
        <end position="647"/>
    </location>
</feature>
<dbReference type="PANTHER" id="PTHR44163">
    <property type="entry name" value="U3 SMALL NUCLEOLAR RNA-ASSOCIATED PROTEIN 4 HOMOLOG"/>
    <property type="match status" value="1"/>
</dbReference>
<gene>
    <name evidence="2" type="ORF">HIM_04628</name>
</gene>
<dbReference type="PANTHER" id="PTHR44163:SF1">
    <property type="entry name" value="U3 SMALL NUCLEOLAR RNA-ASSOCIATED PROTEIN 4 HOMOLOG"/>
    <property type="match status" value="1"/>
</dbReference>
<sequence>MDIHRCRFVPFQPSAINAVAFSHPSTRAALHFATSRLAVGRSNGDIEIWNPSNGCWHQELIIRGGKGRSVDGLVWVVDPDEDLGGGRTVVGRCRLFSIGYTSTLTEWDLEKGKPLRHASGQHGDIWCVAAQPAGPAEGPGAEFLPSSKLIAGTIDGELAIYSIEDNDLRFQRLLVKSPTKKAQMVSITFQSRKVVIVGCSDSTIRAYDMKRGHLLRRMTLGADLVGGAKDIIVWSVKCLPNGNIVSGDSTGQICIWDGRTYTQTQRIQSHKQDVLSLAISGDGTAIMSGGMDRRTFLYKQTTAGGQRWSKVWGRRYHDHDVKTMATLEYGRMSVVVSGGPDAKLMVVPLKEMGRENHRTMTSLPQQPPITSAPHARFMVSWWDRQVHIWLLRKPATELFDVNADGNDIDQNRKLLKSIVVKGESNITSASINKEGTLLFVSTVTDVKAFVLSHQNPTKPSDVTIHAIELPQRLSRLGASHIKLSPNGKWLCLIQEGSRVLVADVGSDLATQETPVLTCVPQRLRRLHRDVPRYITNGGLGRYDRSITHIDFSPDSEMLATADLAGYIDTWVLNQPQNGSSKGDAHDDDASSSGSDVSDDEGEATDGGERWIRNPNGKQIPKLPSAPAVLSFSDDSPEHMRGDGDKGSSGHILAAITSSWHVFAFDACQGSLTAWSRRHPRKELPAAVRDLLDLPKGILWQGSRMWIFGVSFLLMLDMSQELRSAADDAAGDALVAHSLKRKRTALTSGAGGLMERENLTPHKIRKHGENEQYQDMEVAKVVRDNESDSDEDLPDADGELSRLRQADGSSGAVEASGTTGQRKRWWITYKYRPILGVVPLNAPDQPLEVALVERPTWETEMPERYLAGHEAER</sequence>
<dbReference type="GO" id="GO:0030686">
    <property type="term" value="C:90S preribosome"/>
    <property type="evidence" value="ECO:0007669"/>
    <property type="project" value="InterPro"/>
</dbReference>
<evidence type="ECO:0000313" key="2">
    <source>
        <dbReference type="EMBL" id="KJZ76172.1"/>
    </source>
</evidence>
<dbReference type="InterPro" id="IPR015943">
    <property type="entry name" value="WD40/YVTN_repeat-like_dom_sf"/>
</dbReference>
<dbReference type="AlphaFoldDB" id="A0A0F8A1G2"/>
<reference evidence="2 3" key="1">
    <citation type="journal article" date="2014" name="Genome Biol. Evol.">
        <title>Comparative genomics and transcriptomics analyses reveal divergent lifestyle features of nematode endoparasitic fungus Hirsutella minnesotensis.</title>
        <authorList>
            <person name="Lai Y."/>
            <person name="Liu K."/>
            <person name="Zhang X."/>
            <person name="Zhang X."/>
            <person name="Li K."/>
            <person name="Wang N."/>
            <person name="Shu C."/>
            <person name="Wu Y."/>
            <person name="Wang C."/>
            <person name="Bushley K.E."/>
            <person name="Xiang M."/>
            <person name="Liu X."/>
        </authorList>
    </citation>
    <scope>NUCLEOTIDE SEQUENCE [LARGE SCALE GENOMIC DNA]</scope>
    <source>
        <strain evidence="2 3">3608</strain>
    </source>
</reference>
<dbReference type="GO" id="GO:0000462">
    <property type="term" value="P:maturation of SSU-rRNA from tricistronic rRNA transcript (SSU-rRNA, 5.8S rRNA, LSU-rRNA)"/>
    <property type="evidence" value="ECO:0007669"/>
    <property type="project" value="InterPro"/>
</dbReference>
<proteinExistence type="predicted"/>
<organism evidence="2 3">
    <name type="scientific">Hirsutella minnesotensis 3608</name>
    <dbReference type="NCBI Taxonomy" id="1043627"/>
    <lineage>
        <taxon>Eukaryota</taxon>
        <taxon>Fungi</taxon>
        <taxon>Dikarya</taxon>
        <taxon>Ascomycota</taxon>
        <taxon>Pezizomycotina</taxon>
        <taxon>Sordariomycetes</taxon>
        <taxon>Hypocreomycetidae</taxon>
        <taxon>Hypocreales</taxon>
        <taxon>Ophiocordycipitaceae</taxon>
        <taxon>Hirsutella</taxon>
    </lineage>
</organism>
<dbReference type="Pfam" id="PF00400">
    <property type="entry name" value="WD40"/>
    <property type="match status" value="2"/>
</dbReference>
<accession>A0A0F8A1G2</accession>
<dbReference type="InterPro" id="IPR036322">
    <property type="entry name" value="WD40_repeat_dom_sf"/>
</dbReference>
<dbReference type="SMART" id="SM00320">
    <property type="entry name" value="WD40"/>
    <property type="match status" value="6"/>
</dbReference>
<dbReference type="GO" id="GO:0032040">
    <property type="term" value="C:small-subunit processome"/>
    <property type="evidence" value="ECO:0007669"/>
    <property type="project" value="TreeGrafter"/>
</dbReference>
<dbReference type="GO" id="GO:0003723">
    <property type="term" value="F:RNA binding"/>
    <property type="evidence" value="ECO:0007669"/>
    <property type="project" value="TreeGrafter"/>
</dbReference>
<dbReference type="Gene3D" id="2.130.10.10">
    <property type="entry name" value="YVTN repeat-like/Quinoprotein amine dehydrogenase"/>
    <property type="match status" value="3"/>
</dbReference>
<name>A0A0F8A1G2_9HYPO</name>